<comment type="subcellular location">
    <subcellularLocation>
        <location evidence="1">Membrane</location>
        <topology evidence="1">Multi-pass membrane protein</topology>
    </subcellularLocation>
</comment>
<evidence type="ECO:0000256" key="4">
    <source>
        <dbReference type="ARBA" id="ARBA00022801"/>
    </source>
</evidence>
<dbReference type="PROSITE" id="PS51257">
    <property type="entry name" value="PROKAR_LIPOPROTEIN"/>
    <property type="match status" value="1"/>
</dbReference>
<dbReference type="GO" id="GO:0016811">
    <property type="term" value="F:hydrolase activity, acting on carbon-nitrogen (but not peptide) bonds, in linear amides"/>
    <property type="evidence" value="ECO:0007669"/>
    <property type="project" value="InterPro"/>
</dbReference>
<feature type="chain" id="PRO_5040993411" description="Alkaline phytoceramidase" evidence="10">
    <location>
        <begin position="20"/>
        <end position="311"/>
    </location>
</feature>
<keyword evidence="7" id="KW-0479">Metal-binding</keyword>
<accession>A0A9W7G487</accession>
<protein>
    <recommendedName>
        <fullName evidence="13">Alkaline phytoceramidase</fullName>
    </recommendedName>
</protein>
<dbReference type="Proteomes" id="UP001165082">
    <property type="component" value="Unassembled WGS sequence"/>
</dbReference>
<dbReference type="OrthoDB" id="187171at2759"/>
<dbReference type="Pfam" id="PF05875">
    <property type="entry name" value="Ceramidase"/>
    <property type="match status" value="1"/>
</dbReference>
<comment type="similarity">
    <text evidence="2">Belongs to the alkaline ceramidase family.</text>
</comment>
<keyword evidence="3 9" id="KW-0812">Transmembrane</keyword>
<evidence type="ECO:0000256" key="2">
    <source>
        <dbReference type="ARBA" id="ARBA00009780"/>
    </source>
</evidence>
<dbReference type="GO" id="GO:0005789">
    <property type="term" value="C:endoplasmic reticulum membrane"/>
    <property type="evidence" value="ECO:0007669"/>
    <property type="project" value="TreeGrafter"/>
</dbReference>
<feature type="transmembrane region" description="Helical" evidence="9">
    <location>
        <begin position="263"/>
        <end position="282"/>
    </location>
</feature>
<keyword evidence="7" id="KW-0106">Calcium</keyword>
<proteinExistence type="inferred from homology"/>
<dbReference type="PANTHER" id="PTHR46187:SF3">
    <property type="entry name" value="ALKALINE CERAMIDASE 3"/>
    <property type="match status" value="1"/>
</dbReference>
<keyword evidence="10" id="KW-0732">Signal</keyword>
<keyword evidence="12" id="KW-1185">Reference proteome</keyword>
<evidence type="ECO:0000256" key="9">
    <source>
        <dbReference type="SAM" id="Phobius"/>
    </source>
</evidence>
<keyword evidence="5 9" id="KW-1133">Transmembrane helix</keyword>
<feature type="signal peptide" evidence="10">
    <location>
        <begin position="1"/>
        <end position="19"/>
    </location>
</feature>
<evidence type="ECO:0000256" key="8">
    <source>
        <dbReference type="PIRSR" id="PIRSR608901-2"/>
    </source>
</evidence>
<evidence type="ECO:0000256" key="3">
    <source>
        <dbReference type="ARBA" id="ARBA00022692"/>
    </source>
</evidence>
<feature type="transmembrane region" description="Helical" evidence="9">
    <location>
        <begin position="130"/>
        <end position="146"/>
    </location>
</feature>
<evidence type="ECO:0000256" key="5">
    <source>
        <dbReference type="ARBA" id="ARBA00022989"/>
    </source>
</evidence>
<feature type="transmembrane region" description="Helical" evidence="9">
    <location>
        <begin position="153"/>
        <end position="171"/>
    </location>
</feature>
<keyword evidence="6 9" id="KW-0472">Membrane</keyword>
<keyword evidence="8" id="KW-0862">Zinc</keyword>
<evidence type="ECO:0000256" key="7">
    <source>
        <dbReference type="PIRSR" id="PIRSR608901-1"/>
    </source>
</evidence>
<organism evidence="11 12">
    <name type="scientific">Triparma retinervis</name>
    <dbReference type="NCBI Taxonomy" id="2557542"/>
    <lineage>
        <taxon>Eukaryota</taxon>
        <taxon>Sar</taxon>
        <taxon>Stramenopiles</taxon>
        <taxon>Ochrophyta</taxon>
        <taxon>Bolidophyceae</taxon>
        <taxon>Parmales</taxon>
        <taxon>Triparmaceae</taxon>
        <taxon>Triparma</taxon>
    </lineage>
</organism>
<feature type="transmembrane region" description="Helical" evidence="9">
    <location>
        <begin position="99"/>
        <end position="118"/>
    </location>
</feature>
<comment type="caution">
    <text evidence="11">The sequence shown here is derived from an EMBL/GenBank/DDBJ whole genome shotgun (WGS) entry which is preliminary data.</text>
</comment>
<feature type="binding site" evidence="8">
    <location>
        <position position="117"/>
    </location>
    <ligand>
        <name>Zn(2+)</name>
        <dbReference type="ChEBI" id="CHEBI:29105"/>
        <note>catalytic</note>
    </ligand>
</feature>
<feature type="transmembrane region" description="Helical" evidence="9">
    <location>
        <begin position="69"/>
        <end position="87"/>
    </location>
</feature>
<evidence type="ECO:0000256" key="6">
    <source>
        <dbReference type="ARBA" id="ARBA00023136"/>
    </source>
</evidence>
<dbReference type="GO" id="GO:0046514">
    <property type="term" value="P:ceramide catabolic process"/>
    <property type="evidence" value="ECO:0007669"/>
    <property type="project" value="TreeGrafter"/>
</dbReference>
<feature type="binding site" evidence="8">
    <location>
        <position position="266"/>
    </location>
    <ligand>
        <name>Zn(2+)</name>
        <dbReference type="ChEBI" id="CHEBI:29105"/>
        <note>catalytic</note>
    </ligand>
</feature>
<evidence type="ECO:0000313" key="11">
    <source>
        <dbReference type="EMBL" id="GMI32862.1"/>
    </source>
</evidence>
<evidence type="ECO:0000313" key="12">
    <source>
        <dbReference type="Proteomes" id="UP001165082"/>
    </source>
</evidence>
<dbReference type="GO" id="GO:0046872">
    <property type="term" value="F:metal ion binding"/>
    <property type="evidence" value="ECO:0007669"/>
    <property type="project" value="UniProtKB-KW"/>
</dbReference>
<dbReference type="InterPro" id="IPR008901">
    <property type="entry name" value="ACER"/>
</dbReference>
<feature type="binding site" evidence="7">
    <location>
        <position position="55"/>
    </location>
    <ligand>
        <name>Ca(2+)</name>
        <dbReference type="ChEBI" id="CHEBI:29108"/>
    </ligand>
</feature>
<evidence type="ECO:0000256" key="10">
    <source>
        <dbReference type="SAM" id="SignalP"/>
    </source>
</evidence>
<feature type="binding site" evidence="7">
    <location>
        <position position="57"/>
    </location>
    <ligand>
        <name>Ca(2+)</name>
        <dbReference type="ChEBI" id="CHEBI:29108"/>
    </ligand>
</feature>
<reference evidence="11" key="1">
    <citation type="submission" date="2022-07" db="EMBL/GenBank/DDBJ databases">
        <title>Genome analysis of Parmales, a sister group of diatoms, reveals the evolutionary specialization of diatoms from phago-mixotrophs to photoautotrophs.</title>
        <authorList>
            <person name="Ban H."/>
            <person name="Sato S."/>
            <person name="Yoshikawa S."/>
            <person name="Kazumasa Y."/>
            <person name="Nakamura Y."/>
            <person name="Ichinomiya M."/>
            <person name="Saitoh K."/>
            <person name="Sato N."/>
            <person name="Blanc-Mathieu R."/>
            <person name="Endo H."/>
            <person name="Kuwata A."/>
            <person name="Ogata H."/>
        </authorList>
    </citation>
    <scope>NUCLEOTIDE SEQUENCE</scope>
</reference>
<sequence length="311" mass="34418">MRPWVPAAALSLISCLTTTLYFFSTPESLKATSAMNSASDAHWGYWGAPDADFNWCEPDYQDSTFVAETWNSATSLLYIIPAVIGLMNARDYIRSGKRFYVLLGSTALVGVGSTIFHATLLYSSQLLDELPMFYLVLSAAFILKYRDGRKGDIASKVAFAVAAAITALLFLEPKDSALHTVGRGFLTLGFTACFIYIFYASCSISTELHDLGTAVAKRAASDVSSLFELSFYSFIFAIVCWIIDIMRCGWLHTLPFYPQLHAFGWHVFSAFGIYPLFIVLVLNQEVRKGKKIYVDWRVLGFKGAAGGGKHD</sequence>
<keyword evidence="4" id="KW-0378">Hydrolase</keyword>
<evidence type="ECO:0008006" key="13">
    <source>
        <dbReference type="Google" id="ProtNLM"/>
    </source>
</evidence>
<dbReference type="AlphaFoldDB" id="A0A9W7G487"/>
<gene>
    <name evidence="11" type="ORF">TrRE_jg10039</name>
</gene>
<feature type="transmembrane region" description="Helical" evidence="9">
    <location>
        <begin position="183"/>
        <end position="202"/>
    </location>
</feature>
<name>A0A9W7G487_9STRA</name>
<evidence type="ECO:0000256" key="1">
    <source>
        <dbReference type="ARBA" id="ARBA00004141"/>
    </source>
</evidence>
<feature type="binding site" evidence="8">
    <location>
        <position position="261"/>
    </location>
    <ligand>
        <name>Zn(2+)</name>
        <dbReference type="ChEBI" id="CHEBI:29105"/>
        <note>catalytic</note>
    </ligand>
</feature>
<comment type="cofactor">
    <cofactor evidence="8">
        <name>Zn(2+)</name>
        <dbReference type="ChEBI" id="CHEBI:29105"/>
    </cofactor>
</comment>
<feature type="binding site" evidence="7">
    <location>
        <position position="68"/>
    </location>
    <ligand>
        <name>Ca(2+)</name>
        <dbReference type="ChEBI" id="CHEBI:29108"/>
    </ligand>
</feature>
<feature type="transmembrane region" description="Helical" evidence="9">
    <location>
        <begin position="223"/>
        <end position="243"/>
    </location>
</feature>
<dbReference type="GO" id="GO:0046513">
    <property type="term" value="P:ceramide biosynthetic process"/>
    <property type="evidence" value="ECO:0007669"/>
    <property type="project" value="TreeGrafter"/>
</dbReference>
<dbReference type="EMBL" id="BRXZ01007716">
    <property type="protein sequence ID" value="GMI32862.1"/>
    <property type="molecule type" value="Genomic_DNA"/>
</dbReference>
<dbReference type="PANTHER" id="PTHR46187">
    <property type="entry name" value="ALKALINE CERAMIDASE 3"/>
    <property type="match status" value="1"/>
</dbReference>